<proteinExistence type="predicted"/>
<dbReference type="EMBL" id="MGFR01000002">
    <property type="protein sequence ID" value="OGM09901.1"/>
    <property type="molecule type" value="Genomic_DNA"/>
</dbReference>
<protein>
    <submittedName>
        <fullName evidence="1">Uncharacterized protein</fullName>
    </submittedName>
</protein>
<organism evidence="1 2">
    <name type="scientific">Candidatus Woesebacteria bacterium RBG_13_46_13</name>
    <dbReference type="NCBI Taxonomy" id="1802479"/>
    <lineage>
        <taxon>Bacteria</taxon>
        <taxon>Candidatus Woeseibacteriota</taxon>
    </lineage>
</organism>
<name>A0A1F7X4J3_9BACT</name>
<sequence>MNFVSTDTGIATVNPASDSTAVYSTQATGVANGTTTVTANVIMGGASRCSDTASVEVLAAGPWWQVRDADVTSGGDVVSPIPATCSLPVCDPVLNLQGTGGFPGIALYSGLTADFQAGSGTGTVAEAPYGWLVNSSYSSSKIYDLSYFLRQIPPDVTFTEIDSPTYNGGDFNSGGSPARGYVWYHYNGATLGDMTISGNVNLTGSRKVVLLVEGADLYITGRINIQSYGSGYFMVVVGKDANGLKGNIIVDPSVSHPTQPSIEGVYLAEGEFRTGAGTNQLRVRGAVAAYDGIVLERDLEAENADTPAEYFEYAPDIIATFPQVFTSRRMRWKEVAP</sequence>
<comment type="caution">
    <text evidence="1">The sequence shown here is derived from an EMBL/GenBank/DDBJ whole genome shotgun (WGS) entry which is preliminary data.</text>
</comment>
<gene>
    <name evidence="1" type="ORF">A2Y68_00540</name>
</gene>
<dbReference type="Proteomes" id="UP000176778">
    <property type="component" value="Unassembled WGS sequence"/>
</dbReference>
<evidence type="ECO:0000313" key="1">
    <source>
        <dbReference type="EMBL" id="OGM09901.1"/>
    </source>
</evidence>
<accession>A0A1F7X4J3</accession>
<evidence type="ECO:0000313" key="2">
    <source>
        <dbReference type="Proteomes" id="UP000176778"/>
    </source>
</evidence>
<dbReference type="AlphaFoldDB" id="A0A1F7X4J3"/>
<reference evidence="1 2" key="1">
    <citation type="journal article" date="2016" name="Nat. Commun.">
        <title>Thousands of microbial genomes shed light on interconnected biogeochemical processes in an aquifer system.</title>
        <authorList>
            <person name="Anantharaman K."/>
            <person name="Brown C.T."/>
            <person name="Hug L.A."/>
            <person name="Sharon I."/>
            <person name="Castelle C.J."/>
            <person name="Probst A.J."/>
            <person name="Thomas B.C."/>
            <person name="Singh A."/>
            <person name="Wilkins M.J."/>
            <person name="Karaoz U."/>
            <person name="Brodie E.L."/>
            <person name="Williams K.H."/>
            <person name="Hubbard S.S."/>
            <person name="Banfield J.F."/>
        </authorList>
    </citation>
    <scope>NUCLEOTIDE SEQUENCE [LARGE SCALE GENOMIC DNA]</scope>
</reference>